<sequence length="75" mass="8359">MPNIQTLHDENVEFMRGLSPVHESGADAAYHGVLKPLTCLFTDVQPLLQRKRLVAFGRPGSNEKAPRGRLFIGMK</sequence>
<dbReference type="EMBL" id="JBHUMV010000002">
    <property type="protein sequence ID" value="MFD2753592.1"/>
    <property type="molecule type" value="Genomic_DNA"/>
</dbReference>
<comment type="caution">
    <text evidence="1">The sequence shown here is derived from an EMBL/GenBank/DDBJ whole genome shotgun (WGS) entry which is preliminary data.</text>
</comment>
<dbReference type="Proteomes" id="UP001597463">
    <property type="component" value="Unassembled WGS sequence"/>
</dbReference>
<keyword evidence="2" id="KW-1185">Reference proteome</keyword>
<protein>
    <submittedName>
        <fullName evidence="1">Uncharacterized protein</fullName>
    </submittedName>
</protein>
<evidence type="ECO:0000313" key="2">
    <source>
        <dbReference type="Proteomes" id="UP001597463"/>
    </source>
</evidence>
<evidence type="ECO:0000313" key="1">
    <source>
        <dbReference type="EMBL" id="MFD2753592.1"/>
    </source>
</evidence>
<proteinExistence type="predicted"/>
<dbReference type="RefSeq" id="WP_157081874.1">
    <property type="nucleotide sequence ID" value="NZ_BCNT01000004.1"/>
</dbReference>
<organism evidence="1 2">
    <name type="scientific">Comamonas terrae</name>
    <dbReference type="NCBI Taxonomy" id="673548"/>
    <lineage>
        <taxon>Bacteria</taxon>
        <taxon>Pseudomonadati</taxon>
        <taxon>Pseudomonadota</taxon>
        <taxon>Betaproteobacteria</taxon>
        <taxon>Burkholderiales</taxon>
        <taxon>Comamonadaceae</taxon>
        <taxon>Comamonas</taxon>
    </lineage>
</organism>
<accession>A0ABW5UME4</accession>
<name>A0ABW5UME4_9BURK</name>
<gene>
    <name evidence="1" type="ORF">ACFSW6_05805</name>
</gene>
<reference evidence="2" key="1">
    <citation type="journal article" date="2019" name="Int. J. Syst. Evol. Microbiol.">
        <title>The Global Catalogue of Microorganisms (GCM) 10K type strain sequencing project: providing services to taxonomists for standard genome sequencing and annotation.</title>
        <authorList>
            <consortium name="The Broad Institute Genomics Platform"/>
            <consortium name="The Broad Institute Genome Sequencing Center for Infectious Disease"/>
            <person name="Wu L."/>
            <person name="Ma J."/>
        </authorList>
    </citation>
    <scope>NUCLEOTIDE SEQUENCE [LARGE SCALE GENOMIC DNA]</scope>
    <source>
        <strain evidence="2">TISTR 1906</strain>
    </source>
</reference>